<dbReference type="VEuPathDB" id="FungiDB:H257_01243"/>
<gene>
    <name evidence="2" type="ORF">AaE_003184</name>
</gene>
<feature type="compositionally biased region" description="Basic and acidic residues" evidence="1">
    <location>
        <begin position="383"/>
        <end position="395"/>
    </location>
</feature>
<feature type="compositionally biased region" description="Basic and acidic residues" evidence="1">
    <location>
        <begin position="44"/>
        <end position="53"/>
    </location>
</feature>
<feature type="compositionally biased region" description="Pro residues" evidence="1">
    <location>
        <begin position="135"/>
        <end position="145"/>
    </location>
</feature>
<dbReference type="InterPro" id="IPR052758">
    <property type="entry name" value="SRC_co-chaperone"/>
</dbReference>
<feature type="region of interest" description="Disordered" evidence="1">
    <location>
        <begin position="354"/>
        <end position="442"/>
    </location>
</feature>
<evidence type="ECO:0000256" key="1">
    <source>
        <dbReference type="SAM" id="MobiDB-lite"/>
    </source>
</evidence>
<protein>
    <submittedName>
        <fullName evidence="2">Uncharacterized protein</fullName>
    </submittedName>
</protein>
<dbReference type="InterPro" id="IPR011990">
    <property type="entry name" value="TPR-like_helical_dom_sf"/>
</dbReference>
<dbReference type="PANTHER" id="PTHR44200">
    <property type="entry name" value="DNAJ HOMOLOG SUBFAMILY C MEMBER 7"/>
    <property type="match status" value="1"/>
</dbReference>
<evidence type="ECO:0000313" key="2">
    <source>
        <dbReference type="EMBL" id="KAF0763520.1"/>
    </source>
</evidence>
<dbReference type="PANTHER" id="PTHR44200:SF1">
    <property type="entry name" value="DNAJ HOMOLOG SUBFAMILY C MEMBER 7"/>
    <property type="match status" value="1"/>
</dbReference>
<comment type="caution">
    <text evidence="2">The sequence shown here is derived from an EMBL/GenBank/DDBJ whole genome shotgun (WGS) entry which is preliminary data.</text>
</comment>
<name>A0A6A5ALP5_APHAT</name>
<sequence length="538" mass="58939">MTAFSVHAMPVDANTTRSSSMKHIDRTQSKAATQPHSTRPHQRGAHECADKKIPASTRATHGTSKDISFSIPLPSGCSKIPIAVRRPIRKEQRPPGADHKIPASTRATHGTSKPISLSVPLPDCPKDDSLQPAACSPPPPPPPSPSKSFELKMQAYRAYSGRDFAQYIKLCSCALEALDKELESGSRRPYLQAEKGILLMHRASSLTLAGKVHEALQDGIAAVELNRKNLRAHICVAKCCVLLGKADDAKEAYQQMDLVLRGLNPRLYPRLDDYRAQLHEGLLAVESLESLLREINRCTVANDNKGALRATEDAIAIALNSFELRMQKLKLLMILWYGNTIESDKAEDCRRRLDQKGASGGEPSVGTGSGRSKIPIAVRRPIRKEQRPPGADHKIPASTRATHGTSKPISFSVPLPDCPKDDSLQPAACSPPPPPPPSPSKSFELKMQAYRAYSGRDFAQYIKLCSCALEALDKELESGSRRPYLQAEKGILLMHRASSLTLAGKVHEALQDGIAAVELNRKNLRVRPTEMCIYDMVF</sequence>
<reference evidence="2 3" key="1">
    <citation type="submission" date="2019-06" db="EMBL/GenBank/DDBJ databases">
        <title>Genomics analysis of Aphanomyces spp. identifies a new class of oomycete effector associated with host adaptation.</title>
        <authorList>
            <person name="Gaulin E."/>
        </authorList>
    </citation>
    <scope>NUCLEOTIDE SEQUENCE [LARGE SCALE GENOMIC DNA]</scope>
    <source>
        <strain evidence="2 3">E</strain>
    </source>
</reference>
<dbReference type="VEuPathDB" id="FungiDB:H257_06080"/>
<feature type="compositionally biased region" description="Polar residues" evidence="1">
    <location>
        <begin position="57"/>
        <end position="67"/>
    </location>
</feature>
<dbReference type="Gene3D" id="1.25.40.10">
    <property type="entry name" value="Tetratricopeptide repeat domain"/>
    <property type="match status" value="1"/>
</dbReference>
<dbReference type="EMBL" id="VJMI01007569">
    <property type="protein sequence ID" value="KAF0763520.1"/>
    <property type="molecule type" value="Genomic_DNA"/>
</dbReference>
<proteinExistence type="predicted"/>
<dbReference type="AlphaFoldDB" id="A0A6A5ALP5"/>
<evidence type="ECO:0000313" key="3">
    <source>
        <dbReference type="Proteomes" id="UP000469452"/>
    </source>
</evidence>
<feature type="region of interest" description="Disordered" evidence="1">
    <location>
        <begin position="85"/>
        <end position="148"/>
    </location>
</feature>
<feature type="compositionally biased region" description="Polar residues" evidence="1">
    <location>
        <begin position="399"/>
        <end position="409"/>
    </location>
</feature>
<feature type="compositionally biased region" description="Basic and acidic residues" evidence="1">
    <location>
        <begin position="89"/>
        <end position="101"/>
    </location>
</feature>
<feature type="compositionally biased region" description="Polar residues" evidence="1">
    <location>
        <begin position="105"/>
        <end position="115"/>
    </location>
</feature>
<dbReference type="SUPFAM" id="SSF48452">
    <property type="entry name" value="TPR-like"/>
    <property type="match status" value="1"/>
</dbReference>
<dbReference type="Proteomes" id="UP000469452">
    <property type="component" value="Unassembled WGS sequence"/>
</dbReference>
<feature type="region of interest" description="Disordered" evidence="1">
    <location>
        <begin position="1"/>
        <end position="72"/>
    </location>
</feature>
<feature type="compositionally biased region" description="Pro residues" evidence="1">
    <location>
        <begin position="429"/>
        <end position="439"/>
    </location>
</feature>
<organism evidence="2 3">
    <name type="scientific">Aphanomyces astaci</name>
    <name type="common">Crayfish plague agent</name>
    <dbReference type="NCBI Taxonomy" id="112090"/>
    <lineage>
        <taxon>Eukaryota</taxon>
        <taxon>Sar</taxon>
        <taxon>Stramenopiles</taxon>
        <taxon>Oomycota</taxon>
        <taxon>Saprolegniomycetes</taxon>
        <taxon>Saprolegniales</taxon>
        <taxon>Verrucalvaceae</taxon>
        <taxon>Aphanomyces</taxon>
    </lineage>
</organism>
<accession>A0A6A5ALP5</accession>